<keyword evidence="3" id="KW-0813">Transport</keyword>
<proteinExistence type="inferred from homology"/>
<dbReference type="KEGG" id="satk:SA2016_2619"/>
<comment type="similarity">
    <text evidence="2">Belongs to the bacterial solute-binding protein 8 family.</text>
</comment>
<evidence type="ECO:0000256" key="1">
    <source>
        <dbReference type="ARBA" id="ARBA00004196"/>
    </source>
</evidence>
<protein>
    <recommendedName>
        <fullName evidence="5">Fe/B12 periplasmic-binding domain-containing protein</fullName>
    </recommendedName>
</protein>
<dbReference type="Proteomes" id="UP000070134">
    <property type="component" value="Chromosome"/>
</dbReference>
<evidence type="ECO:0000313" key="7">
    <source>
        <dbReference type="Proteomes" id="UP000070134"/>
    </source>
</evidence>
<evidence type="ECO:0000313" key="6">
    <source>
        <dbReference type="EMBL" id="AMM33285.1"/>
    </source>
</evidence>
<dbReference type="GO" id="GO:0030288">
    <property type="term" value="C:outer membrane-bounded periplasmic space"/>
    <property type="evidence" value="ECO:0007669"/>
    <property type="project" value="TreeGrafter"/>
</dbReference>
<dbReference type="PANTHER" id="PTHR30532:SF24">
    <property type="entry name" value="FERRIC ENTEROBACTIN-BINDING PERIPLASMIC PROTEIN FEPB"/>
    <property type="match status" value="1"/>
</dbReference>
<accession>A0A127A3S1</accession>
<evidence type="ECO:0000256" key="3">
    <source>
        <dbReference type="ARBA" id="ARBA00022448"/>
    </source>
</evidence>
<dbReference type="STRING" id="37927.SA2016_2619"/>
<feature type="domain" description="Fe/B12 periplasmic-binding" evidence="5">
    <location>
        <begin position="67"/>
        <end position="215"/>
    </location>
</feature>
<dbReference type="AlphaFoldDB" id="A0A127A3S1"/>
<evidence type="ECO:0000259" key="5">
    <source>
        <dbReference type="Pfam" id="PF01497"/>
    </source>
</evidence>
<sequence>MPKPPTTSTSSWSRRAFLAGGVSLPFLLTGCLDKKSADRTAVEDNSFPTTIRHALGSTTIEEEPRIIATLGWSSADVCVELGVLPAGYPVEALRGYGTPPWFSKAVSQLDALLPRNYHDDGGVPWGDLTDIKPDLILAVNAAFGRDASETADIYTQLTKIAPTVAWPGRPKDTDWRTTTTMVAQALGRKDAGRSLVTSTEGAIRDAAGAYKDLAGATVLCLEARSVPGASFEVHTQDSNAMRVLADFGLKPAPALARIVADAQPNSAGSGPKTVYLDANRADELVADVVVVGVRPDEHKDIADGKTLAGIPAQRRGSTLLLNTDQDFLALVAASPTSIKWAIQTVMPGLARCAYLARSGK</sequence>
<organism evidence="6 7">
    <name type="scientific">Sinomonas atrocyanea</name>
    <dbReference type="NCBI Taxonomy" id="37927"/>
    <lineage>
        <taxon>Bacteria</taxon>
        <taxon>Bacillati</taxon>
        <taxon>Actinomycetota</taxon>
        <taxon>Actinomycetes</taxon>
        <taxon>Micrococcales</taxon>
        <taxon>Micrococcaceae</taxon>
        <taxon>Sinomonas</taxon>
    </lineage>
</organism>
<dbReference type="PANTHER" id="PTHR30532">
    <property type="entry name" value="IRON III DICITRATE-BINDING PERIPLASMIC PROTEIN"/>
    <property type="match status" value="1"/>
</dbReference>
<comment type="subcellular location">
    <subcellularLocation>
        <location evidence="1">Cell envelope</location>
    </subcellularLocation>
</comment>
<evidence type="ECO:0000256" key="2">
    <source>
        <dbReference type="ARBA" id="ARBA00008814"/>
    </source>
</evidence>
<dbReference type="InterPro" id="IPR002491">
    <property type="entry name" value="ABC_transptr_periplasmic_BD"/>
</dbReference>
<dbReference type="PROSITE" id="PS51257">
    <property type="entry name" value="PROKAR_LIPOPROTEIN"/>
    <property type="match status" value="1"/>
</dbReference>
<dbReference type="Pfam" id="PF01497">
    <property type="entry name" value="Peripla_BP_2"/>
    <property type="match status" value="1"/>
</dbReference>
<dbReference type="Gene3D" id="3.40.50.1980">
    <property type="entry name" value="Nitrogenase molybdenum iron protein domain"/>
    <property type="match status" value="2"/>
</dbReference>
<dbReference type="InterPro" id="IPR051313">
    <property type="entry name" value="Bact_iron-sidero_bind"/>
</dbReference>
<evidence type="ECO:0000256" key="4">
    <source>
        <dbReference type="ARBA" id="ARBA00022729"/>
    </source>
</evidence>
<keyword evidence="4" id="KW-0732">Signal</keyword>
<dbReference type="EMBL" id="CP014518">
    <property type="protein sequence ID" value="AMM33285.1"/>
    <property type="molecule type" value="Genomic_DNA"/>
</dbReference>
<reference evidence="6 7" key="1">
    <citation type="submission" date="2016-02" db="EMBL/GenBank/DDBJ databases">
        <title>Complete genome of Sinomonas atrocyanea KCTC 3377.</title>
        <authorList>
            <person name="Kim K.M."/>
        </authorList>
    </citation>
    <scope>NUCLEOTIDE SEQUENCE [LARGE SCALE GENOMIC DNA]</scope>
    <source>
        <strain evidence="6 7">KCTC 3377</strain>
    </source>
</reference>
<gene>
    <name evidence="6" type="ORF">SA2016_2619</name>
</gene>
<dbReference type="GO" id="GO:1901678">
    <property type="term" value="P:iron coordination entity transport"/>
    <property type="evidence" value="ECO:0007669"/>
    <property type="project" value="UniProtKB-ARBA"/>
</dbReference>
<dbReference type="SUPFAM" id="SSF53807">
    <property type="entry name" value="Helical backbone' metal receptor"/>
    <property type="match status" value="1"/>
</dbReference>
<keyword evidence="7" id="KW-1185">Reference proteome</keyword>
<name>A0A127A3S1_9MICC</name>